<feature type="binding site" evidence="10">
    <location>
        <position position="298"/>
    </location>
    <ligand>
        <name>UDP-N-acetyl-alpha-D-glucosamine</name>
        <dbReference type="ChEBI" id="CHEBI:57705"/>
    </ligand>
</feature>
<dbReference type="EMBL" id="WJBC01000003">
    <property type="protein sequence ID" value="MBC3803523.1"/>
    <property type="molecule type" value="Genomic_DNA"/>
</dbReference>
<keyword evidence="2 10" id="KW-0132">Cell division</keyword>
<evidence type="ECO:0000313" key="14">
    <source>
        <dbReference type="Proteomes" id="UP000603234"/>
    </source>
</evidence>
<dbReference type="SUPFAM" id="SSF53756">
    <property type="entry name" value="UDP-Glycosyltransferase/glycogen phosphorylase"/>
    <property type="match status" value="1"/>
</dbReference>
<dbReference type="Gene3D" id="3.40.50.2000">
    <property type="entry name" value="Glycogen Phosphorylase B"/>
    <property type="match status" value="2"/>
</dbReference>
<proteinExistence type="inferred from homology"/>
<feature type="binding site" evidence="10">
    <location>
        <position position="124"/>
    </location>
    <ligand>
        <name>UDP-N-acetyl-alpha-D-glucosamine</name>
        <dbReference type="ChEBI" id="CHEBI:57705"/>
    </ligand>
</feature>
<dbReference type="Proteomes" id="UP000603234">
    <property type="component" value="Unassembled WGS sequence"/>
</dbReference>
<feature type="domain" description="Glycosyl transferase family 28 C-terminal" evidence="12">
    <location>
        <begin position="189"/>
        <end position="348"/>
    </location>
</feature>
<keyword evidence="4 10" id="KW-0808">Transferase</keyword>
<accession>A0ABR6WSB6</accession>
<dbReference type="GO" id="GO:0016757">
    <property type="term" value="F:glycosyltransferase activity"/>
    <property type="evidence" value="ECO:0007669"/>
    <property type="project" value="UniProtKB-KW"/>
</dbReference>
<keyword evidence="8 10" id="KW-0131">Cell cycle</keyword>
<gene>
    <name evidence="10 13" type="primary">murG</name>
    <name evidence="13" type="ORF">GH808_03615</name>
</gene>
<organism evidence="13 14">
    <name type="scientific">Acetobacterium fimetarium</name>
    <dbReference type="NCBI Taxonomy" id="52691"/>
    <lineage>
        <taxon>Bacteria</taxon>
        <taxon>Bacillati</taxon>
        <taxon>Bacillota</taxon>
        <taxon>Clostridia</taxon>
        <taxon>Eubacteriales</taxon>
        <taxon>Eubacteriaceae</taxon>
        <taxon>Acetobacterium</taxon>
    </lineage>
</organism>
<dbReference type="Pfam" id="PF04101">
    <property type="entry name" value="Glyco_tran_28_C"/>
    <property type="match status" value="1"/>
</dbReference>
<evidence type="ECO:0000256" key="5">
    <source>
        <dbReference type="ARBA" id="ARBA00022960"/>
    </source>
</evidence>
<evidence type="ECO:0000256" key="6">
    <source>
        <dbReference type="ARBA" id="ARBA00022984"/>
    </source>
</evidence>
<dbReference type="CDD" id="cd03785">
    <property type="entry name" value="GT28_MurG"/>
    <property type="match status" value="1"/>
</dbReference>
<dbReference type="EC" id="2.4.1.227" evidence="10"/>
<dbReference type="InterPro" id="IPR006009">
    <property type="entry name" value="GlcNAc_MurG"/>
</dbReference>
<feature type="binding site" evidence="10">
    <location>
        <begin position="10"/>
        <end position="12"/>
    </location>
    <ligand>
        <name>UDP-N-acetyl-alpha-D-glucosamine</name>
        <dbReference type="ChEBI" id="CHEBI:57705"/>
    </ligand>
</feature>
<evidence type="ECO:0000256" key="7">
    <source>
        <dbReference type="ARBA" id="ARBA00023136"/>
    </source>
</evidence>
<keyword evidence="14" id="KW-1185">Reference proteome</keyword>
<dbReference type="PANTHER" id="PTHR21015">
    <property type="entry name" value="UDP-N-ACETYLGLUCOSAMINE--N-ACETYLMURAMYL-(PENTAPEPTIDE) PYROPHOSPHORYL-UNDECAPRENOL N-ACETYLGLUCOSAMINE TRANSFERASE 1"/>
    <property type="match status" value="1"/>
</dbReference>
<dbReference type="HAMAP" id="MF_00033">
    <property type="entry name" value="MurG"/>
    <property type="match status" value="1"/>
</dbReference>
<keyword evidence="1 10" id="KW-1003">Cell membrane</keyword>
<sequence>MKVLIAAGGTGGHIYPGLAIAEKIKNANPNAEIVFIGSKVGMEKNIIPQLGYPIEYIRVRGFERQLSLETLAAVKGIFDGMRDAKKVLDRHQPDLVIGTGGFTAGPLLLQASRRKIPTMIHEQNAFPGRTNRMLGKKVDRIAISFKEAEQYFPAGKTFLAGNPVRSEYQSMDRQHSRKSLQLLDSQKLILIMGGSQGAGSINQGAVALMDFYKNRNDRVIYHLTGKEQYDKIKQAVREGGMDTSGNIVVEAYSNEVYKLLGAADLVISRAGAMSVAEIEAVGVPSILVPYPLAAGNHQDFNARVITDQGGGILIADKALTGEHLIEITEALLKDEPRLKMMSEITRKLSILDAGDRIYAEINKLMEN</sequence>
<reference evidence="13 14" key="1">
    <citation type="journal article" date="2020" name="mSystems">
        <title>Defining Genomic and Predicted Metabolic Features of the Acetobacterium Genus.</title>
        <authorList>
            <person name="Ross D.E."/>
            <person name="Marshall C.W."/>
            <person name="Gulliver D."/>
            <person name="May H.D."/>
            <person name="Norman R.S."/>
        </authorList>
    </citation>
    <scope>NUCLEOTIDE SEQUENCE [LARGE SCALE GENOMIC DNA]</scope>
    <source>
        <strain evidence="13 14">DSM 8238</strain>
    </source>
</reference>
<evidence type="ECO:0000256" key="4">
    <source>
        <dbReference type="ARBA" id="ARBA00022679"/>
    </source>
</evidence>
<evidence type="ECO:0000256" key="2">
    <source>
        <dbReference type="ARBA" id="ARBA00022618"/>
    </source>
</evidence>
<keyword evidence="9 10" id="KW-0961">Cell wall biogenesis/degradation</keyword>
<comment type="caution">
    <text evidence="10">Lacks conserved residue(s) required for the propagation of feature annotation.</text>
</comment>
<feature type="domain" description="Glycosyltransferase family 28 N-terminal" evidence="11">
    <location>
        <begin position="3"/>
        <end position="143"/>
    </location>
</feature>
<feature type="binding site" evidence="10">
    <location>
        <position position="195"/>
    </location>
    <ligand>
        <name>UDP-N-acetyl-alpha-D-glucosamine</name>
        <dbReference type="ChEBI" id="CHEBI:57705"/>
    </ligand>
</feature>
<evidence type="ECO:0000256" key="1">
    <source>
        <dbReference type="ARBA" id="ARBA00022475"/>
    </source>
</evidence>
<dbReference type="InterPro" id="IPR007235">
    <property type="entry name" value="Glyco_trans_28_C"/>
</dbReference>
<evidence type="ECO:0000256" key="9">
    <source>
        <dbReference type="ARBA" id="ARBA00023316"/>
    </source>
</evidence>
<comment type="catalytic activity">
    <reaction evidence="10">
        <text>di-trans,octa-cis-undecaprenyl diphospho-N-acetyl-alpha-D-muramoyl-L-alanyl-D-glutamyl-meso-2,6-diaminopimeloyl-D-alanyl-D-alanine + UDP-N-acetyl-alpha-D-glucosamine = di-trans,octa-cis-undecaprenyl diphospho-[N-acetyl-alpha-D-glucosaminyl-(1-&gt;4)]-N-acetyl-alpha-D-muramoyl-L-alanyl-D-glutamyl-meso-2,6-diaminopimeloyl-D-alanyl-D-alanine + UDP + H(+)</text>
        <dbReference type="Rhea" id="RHEA:31227"/>
        <dbReference type="ChEBI" id="CHEBI:15378"/>
        <dbReference type="ChEBI" id="CHEBI:57705"/>
        <dbReference type="ChEBI" id="CHEBI:58223"/>
        <dbReference type="ChEBI" id="CHEBI:61387"/>
        <dbReference type="ChEBI" id="CHEBI:61388"/>
        <dbReference type="EC" id="2.4.1.227"/>
    </reaction>
</comment>
<dbReference type="Pfam" id="PF03033">
    <property type="entry name" value="Glyco_transf_28"/>
    <property type="match status" value="1"/>
</dbReference>
<evidence type="ECO:0000313" key="13">
    <source>
        <dbReference type="EMBL" id="MBC3803523.1"/>
    </source>
</evidence>
<keyword evidence="3 10" id="KW-0328">Glycosyltransferase</keyword>
<evidence type="ECO:0000259" key="11">
    <source>
        <dbReference type="Pfam" id="PF03033"/>
    </source>
</evidence>
<evidence type="ECO:0000259" key="12">
    <source>
        <dbReference type="Pfam" id="PF04101"/>
    </source>
</evidence>
<comment type="caution">
    <text evidence="13">The sequence shown here is derived from an EMBL/GenBank/DDBJ whole genome shotgun (WGS) entry which is preliminary data.</text>
</comment>
<keyword evidence="5 10" id="KW-0133">Cell shape</keyword>
<dbReference type="PANTHER" id="PTHR21015:SF22">
    <property type="entry name" value="GLYCOSYLTRANSFERASE"/>
    <property type="match status" value="1"/>
</dbReference>
<name>A0ABR6WSB6_9FIRM</name>
<comment type="function">
    <text evidence="10">Cell wall formation. Catalyzes the transfer of a GlcNAc subunit on undecaprenyl-pyrophosphoryl-MurNAc-pentapeptide (lipid intermediate I) to form undecaprenyl-pyrophosphoryl-MurNAc-(pentapeptide)GlcNAc (lipid intermediate II).</text>
</comment>
<comment type="pathway">
    <text evidence="10">Cell wall biogenesis; peptidoglycan biosynthesis.</text>
</comment>
<evidence type="ECO:0000256" key="3">
    <source>
        <dbReference type="ARBA" id="ARBA00022676"/>
    </source>
</evidence>
<comment type="subcellular location">
    <subcellularLocation>
        <location evidence="10">Cell membrane</location>
        <topology evidence="10">Peripheral membrane protein</topology>
        <orientation evidence="10">Cytoplasmic side</orientation>
    </subcellularLocation>
</comment>
<comment type="similarity">
    <text evidence="10">Belongs to the glycosyltransferase 28 family. MurG subfamily.</text>
</comment>
<dbReference type="NCBIfam" id="TIGR01133">
    <property type="entry name" value="murG"/>
    <property type="match status" value="1"/>
</dbReference>
<evidence type="ECO:0000256" key="10">
    <source>
        <dbReference type="HAMAP-Rule" id="MF_00033"/>
    </source>
</evidence>
<keyword evidence="7 10" id="KW-0472">Membrane</keyword>
<dbReference type="RefSeq" id="WP_186841431.1">
    <property type="nucleotide sequence ID" value="NZ_WJBC01000003.1"/>
</dbReference>
<feature type="binding site" evidence="10">
    <location>
        <position position="165"/>
    </location>
    <ligand>
        <name>UDP-N-acetyl-alpha-D-glucosamine</name>
        <dbReference type="ChEBI" id="CHEBI:57705"/>
    </ligand>
</feature>
<protein>
    <recommendedName>
        <fullName evidence="10">UDP-N-acetylglucosamine--N-acetylmuramyl-(pentapeptide) pyrophosphoryl-undecaprenol N-acetylglucosamine transferase</fullName>
        <ecNumber evidence="10">2.4.1.227</ecNumber>
    </recommendedName>
    <alternativeName>
        <fullName evidence="10">Undecaprenyl-PP-MurNAc-pentapeptide-UDPGlcNAc GlcNAc transferase</fullName>
    </alternativeName>
</protein>
<keyword evidence="6 10" id="KW-0573">Peptidoglycan synthesis</keyword>
<evidence type="ECO:0000256" key="8">
    <source>
        <dbReference type="ARBA" id="ARBA00023306"/>
    </source>
</evidence>
<dbReference type="InterPro" id="IPR004276">
    <property type="entry name" value="GlycoTrans_28_N"/>
</dbReference>